<protein>
    <submittedName>
        <fullName evidence="2">Uncharacterized protein</fullName>
    </submittedName>
</protein>
<feature type="transmembrane region" description="Helical" evidence="1">
    <location>
        <begin position="72"/>
        <end position="97"/>
    </location>
</feature>
<keyword evidence="1" id="KW-0472">Membrane</keyword>
<comment type="caution">
    <text evidence="2">The sequence shown here is derived from an EMBL/GenBank/DDBJ whole genome shotgun (WGS) entry which is preliminary data.</text>
</comment>
<dbReference type="AlphaFoldDB" id="A0A4S3TFY8"/>
<keyword evidence="1" id="KW-0812">Transmembrane</keyword>
<evidence type="ECO:0000313" key="3">
    <source>
        <dbReference type="Proteomes" id="UP000318864"/>
    </source>
</evidence>
<name>A0A4S3TFY8_9EURY</name>
<reference evidence="2 3" key="1">
    <citation type="submission" date="2018-10" db="EMBL/GenBank/DDBJ databases">
        <title>Natronolimnobius sp. XQ-INN 246 isolated from Inner Mongolia Autonomous Region of China.</title>
        <authorList>
            <person name="Xue Q."/>
        </authorList>
    </citation>
    <scope>NUCLEOTIDE SEQUENCE [LARGE SCALE GENOMIC DNA]</scope>
    <source>
        <strain evidence="2 3">XQ-INN 246</strain>
    </source>
</reference>
<organism evidence="2 3">
    <name type="scientific">Salinadaptatus halalkaliphilus</name>
    <dbReference type="NCBI Taxonomy" id="2419781"/>
    <lineage>
        <taxon>Archaea</taxon>
        <taxon>Methanobacteriati</taxon>
        <taxon>Methanobacteriota</taxon>
        <taxon>Stenosarchaea group</taxon>
        <taxon>Halobacteria</taxon>
        <taxon>Halobacteriales</taxon>
        <taxon>Natrialbaceae</taxon>
        <taxon>Salinadaptatus</taxon>
    </lineage>
</organism>
<feature type="transmembrane region" description="Helical" evidence="1">
    <location>
        <begin position="24"/>
        <end position="42"/>
    </location>
</feature>
<gene>
    <name evidence="2" type="ORF">D8Y22_20420</name>
</gene>
<feature type="transmembrane region" description="Helical" evidence="1">
    <location>
        <begin position="104"/>
        <end position="127"/>
    </location>
</feature>
<keyword evidence="1" id="KW-1133">Transmembrane helix</keyword>
<dbReference type="EMBL" id="RBZW01000076">
    <property type="protein sequence ID" value="THE62829.1"/>
    <property type="molecule type" value="Genomic_DNA"/>
</dbReference>
<accession>A0A4S3TFY8</accession>
<evidence type="ECO:0000313" key="2">
    <source>
        <dbReference type="EMBL" id="THE62829.1"/>
    </source>
</evidence>
<dbReference type="Proteomes" id="UP000318864">
    <property type="component" value="Unassembled WGS sequence"/>
</dbReference>
<proteinExistence type="predicted"/>
<keyword evidence="3" id="KW-1185">Reference proteome</keyword>
<evidence type="ECO:0000256" key="1">
    <source>
        <dbReference type="SAM" id="Phobius"/>
    </source>
</evidence>
<sequence>MTYSKPYDTERKIGIGDGLPPRGLLLPFLFLLTVSFLLVFGLKSSFDEGLFPAFFGFLESLVDTLLDPFTEGLLVVLFVLVFLLRLFVAAFASFLFVSPLFVTVFLAPLLFPVVVVVPFGLGFLLGLGFPPSVILLSAAVSSVLFVLGSSALAVFTRGRGSDAPD</sequence>
<feature type="transmembrane region" description="Helical" evidence="1">
    <location>
        <begin position="133"/>
        <end position="155"/>
    </location>
</feature>